<dbReference type="AlphaFoldDB" id="A0A429XCM6"/>
<dbReference type="PANTHER" id="PTHR43943:SF17">
    <property type="entry name" value="3-PHENYLPROPIONATE-DIHYDRODIOL_CINNAMIC ACID-DIHYDRODIOL DEHYDROGENASE"/>
    <property type="match status" value="1"/>
</dbReference>
<comment type="similarity">
    <text evidence="1 3">Belongs to the short-chain dehydrogenases/reductases (SDR) family.</text>
</comment>
<dbReference type="FunFam" id="3.40.50.720:FF:000084">
    <property type="entry name" value="Short-chain dehydrogenase reductase"/>
    <property type="match status" value="1"/>
</dbReference>
<protein>
    <submittedName>
        <fullName evidence="4">SDR family oxidoreductase</fullName>
    </submittedName>
</protein>
<dbReference type="Proteomes" id="UP000287296">
    <property type="component" value="Unassembled WGS sequence"/>
</dbReference>
<organism evidence="4 5">
    <name type="scientific">Siminovitchia terrae</name>
    <name type="common">Bacillus terrae</name>
    <dbReference type="NCBI Taxonomy" id="1914933"/>
    <lineage>
        <taxon>Bacteria</taxon>
        <taxon>Bacillati</taxon>
        <taxon>Bacillota</taxon>
        <taxon>Bacilli</taxon>
        <taxon>Bacillales</taxon>
        <taxon>Bacillaceae</taxon>
        <taxon>Siminovitchia</taxon>
    </lineage>
</organism>
<proteinExistence type="inferred from homology"/>
<dbReference type="InterPro" id="IPR002347">
    <property type="entry name" value="SDR_fam"/>
</dbReference>
<dbReference type="OrthoDB" id="9803333at2"/>
<dbReference type="Gene3D" id="3.40.50.720">
    <property type="entry name" value="NAD(P)-binding Rossmann-like Domain"/>
    <property type="match status" value="1"/>
</dbReference>
<dbReference type="PANTHER" id="PTHR43943">
    <property type="entry name" value="DEHYDROGENASE/REDUCTASE (SDR FAMILY) MEMBER 4"/>
    <property type="match status" value="1"/>
</dbReference>
<dbReference type="PRINTS" id="PR00081">
    <property type="entry name" value="GDHRDH"/>
</dbReference>
<gene>
    <name evidence="4" type="ORF">D5F11_003395</name>
</gene>
<dbReference type="RefSeq" id="WP_120114704.1">
    <property type="nucleotide sequence ID" value="NZ_BORI01000005.1"/>
</dbReference>
<dbReference type="Pfam" id="PF00106">
    <property type="entry name" value="adh_short"/>
    <property type="match status" value="1"/>
</dbReference>
<dbReference type="GO" id="GO:0016491">
    <property type="term" value="F:oxidoreductase activity"/>
    <property type="evidence" value="ECO:0007669"/>
    <property type="project" value="UniProtKB-KW"/>
</dbReference>
<evidence type="ECO:0000313" key="4">
    <source>
        <dbReference type="EMBL" id="RST61109.1"/>
    </source>
</evidence>
<accession>A0A429XCM6</accession>
<evidence type="ECO:0000256" key="1">
    <source>
        <dbReference type="ARBA" id="ARBA00006484"/>
    </source>
</evidence>
<dbReference type="EMBL" id="QYTW02000002">
    <property type="protein sequence ID" value="RST61109.1"/>
    <property type="molecule type" value="Genomic_DNA"/>
</dbReference>
<sequence>MMGTALQDRVVIVTGGTSGIGEAVVRRFIHEGAKVGIIGRSKDKLDRLSEEFGSSLLAIQGDVSQYEDNEKVVQATVEKFGKLDVFIVNAGVFDGFAKFVDVEPEAVSEAYDYLFNINVKGSFFGAKAAVNELLKTKGSMIFTVSGASFYPDGGGVWYTASKHAQIGLLRQLAFELAPNIRVNAVAPGGTLTALSVIPPLTPYVKIIDNETKAKNIRKRNPLQIAMASEDHVGAYVLLASDESKAITGEIISSDGGLSVRGLG</sequence>
<comment type="caution">
    <text evidence="4">The sequence shown here is derived from an EMBL/GenBank/DDBJ whole genome shotgun (WGS) entry which is preliminary data.</text>
</comment>
<evidence type="ECO:0000313" key="5">
    <source>
        <dbReference type="Proteomes" id="UP000287296"/>
    </source>
</evidence>
<evidence type="ECO:0000256" key="2">
    <source>
        <dbReference type="ARBA" id="ARBA00023002"/>
    </source>
</evidence>
<dbReference type="SUPFAM" id="SSF51735">
    <property type="entry name" value="NAD(P)-binding Rossmann-fold domains"/>
    <property type="match status" value="1"/>
</dbReference>
<reference evidence="4 5" key="1">
    <citation type="submission" date="2018-12" db="EMBL/GenBank/DDBJ databases">
        <authorList>
            <person name="Sun L."/>
            <person name="Chen Z."/>
        </authorList>
    </citation>
    <scope>NUCLEOTIDE SEQUENCE [LARGE SCALE GENOMIC DNA]</scope>
    <source>
        <strain evidence="4 5">LMG 29736</strain>
    </source>
</reference>
<keyword evidence="2" id="KW-0560">Oxidoreductase</keyword>
<evidence type="ECO:0000256" key="3">
    <source>
        <dbReference type="RuleBase" id="RU000363"/>
    </source>
</evidence>
<dbReference type="PRINTS" id="PR00080">
    <property type="entry name" value="SDRFAMILY"/>
</dbReference>
<dbReference type="InterPro" id="IPR036291">
    <property type="entry name" value="NAD(P)-bd_dom_sf"/>
</dbReference>
<dbReference type="GO" id="GO:0008206">
    <property type="term" value="P:bile acid metabolic process"/>
    <property type="evidence" value="ECO:0007669"/>
    <property type="project" value="UniProtKB-ARBA"/>
</dbReference>
<name>A0A429XCM6_SIMTE</name>